<dbReference type="EMBL" id="HBGA01123072">
    <property type="protein sequence ID" value="CAD9034247.1"/>
    <property type="molecule type" value="Transcribed_RNA"/>
</dbReference>
<name>A0A7S1J6I0_9EUGL</name>
<sequence length="482" mass="56939">MNKTGSAGRGRASPTPQSPPSYYIVQIFVAFSEQPTTPMILRTDANCTVREVAEQALAKYTELLDAATSQDAANSSFAPPSLAVEDYIMRVARGDGLPDRTAHALDMNGVLKDQGLVFPYMVVLTLDPDRPVSHMQLTDQFKEALIRRAGGGSPSSPLQRLPFDGTFGEYSKPEDSVLKAITHSQEPTAEQLQTEKAAVQTVEEQQRAREALESRRLENLRHLEKEREERERQNLEDCEKKERERRRNLVEQRRQEEQQQLHAMEEHHKLDMAKKMEQFMKEQKQREMFEEQQKRLEKEQRDRERRHEALERERQKRQAEREEQHRQMEMETRATRIQDREKRMEQSLDLIIERLNYDIDLDNRQRMEMLERERAEREAQERMQYEREYIARVEKQRKQMKAMQNNDRLEKEARRQQQLMEKAQREAEEKAQAEEDERIRFAAWRAKKQAESERVLRMKELEAFEVTQEAAQIGGRAALYAV</sequence>
<feature type="compositionally biased region" description="Basic and acidic residues" evidence="1">
    <location>
        <begin position="422"/>
        <end position="434"/>
    </location>
</feature>
<proteinExistence type="predicted"/>
<protein>
    <submittedName>
        <fullName evidence="2">Uncharacterized protein</fullName>
    </submittedName>
</protein>
<evidence type="ECO:0000313" key="2">
    <source>
        <dbReference type="EMBL" id="CAD9034247.1"/>
    </source>
</evidence>
<feature type="region of interest" description="Disordered" evidence="1">
    <location>
        <begin position="226"/>
        <end position="261"/>
    </location>
</feature>
<feature type="region of interest" description="Disordered" evidence="1">
    <location>
        <begin position="401"/>
        <end position="434"/>
    </location>
</feature>
<feature type="region of interest" description="Disordered" evidence="1">
    <location>
        <begin position="280"/>
        <end position="333"/>
    </location>
</feature>
<evidence type="ECO:0000256" key="1">
    <source>
        <dbReference type="SAM" id="MobiDB-lite"/>
    </source>
</evidence>
<accession>A0A7S1J6I0</accession>
<dbReference type="AlphaFoldDB" id="A0A7S1J6I0"/>
<reference evidence="2" key="1">
    <citation type="submission" date="2021-01" db="EMBL/GenBank/DDBJ databases">
        <authorList>
            <person name="Corre E."/>
            <person name="Pelletier E."/>
            <person name="Niang G."/>
            <person name="Scheremetjew M."/>
            <person name="Finn R."/>
            <person name="Kale V."/>
            <person name="Holt S."/>
            <person name="Cochrane G."/>
            <person name="Meng A."/>
            <person name="Brown T."/>
            <person name="Cohen L."/>
        </authorList>
    </citation>
    <scope>NUCLEOTIDE SEQUENCE</scope>
    <source>
        <strain evidence="2">NIES-381</strain>
    </source>
</reference>
<organism evidence="2">
    <name type="scientific">Eutreptiella gymnastica</name>
    <dbReference type="NCBI Taxonomy" id="73025"/>
    <lineage>
        <taxon>Eukaryota</taxon>
        <taxon>Discoba</taxon>
        <taxon>Euglenozoa</taxon>
        <taxon>Euglenida</taxon>
        <taxon>Spirocuta</taxon>
        <taxon>Euglenophyceae</taxon>
        <taxon>Eutreptiales</taxon>
        <taxon>Eutreptiaceae</taxon>
        <taxon>Eutreptiella</taxon>
    </lineage>
</organism>
<gene>
    <name evidence="2" type="ORF">EGYM00392_LOCUS45397</name>
</gene>